<reference evidence="2" key="1">
    <citation type="submission" date="2022-11" db="UniProtKB">
        <authorList>
            <consortium name="WormBaseParasite"/>
        </authorList>
    </citation>
    <scope>IDENTIFICATION</scope>
</reference>
<dbReference type="AlphaFoldDB" id="A0A915IBN1"/>
<keyword evidence="1" id="KW-1185">Reference proteome</keyword>
<name>A0A915IBN1_ROMCU</name>
<accession>A0A915IBN1</accession>
<organism evidence="1 2">
    <name type="scientific">Romanomermis culicivorax</name>
    <name type="common">Nematode worm</name>
    <dbReference type="NCBI Taxonomy" id="13658"/>
    <lineage>
        <taxon>Eukaryota</taxon>
        <taxon>Metazoa</taxon>
        <taxon>Ecdysozoa</taxon>
        <taxon>Nematoda</taxon>
        <taxon>Enoplea</taxon>
        <taxon>Dorylaimia</taxon>
        <taxon>Mermithida</taxon>
        <taxon>Mermithoidea</taxon>
        <taxon>Mermithidae</taxon>
        <taxon>Romanomermis</taxon>
    </lineage>
</organism>
<protein>
    <submittedName>
        <fullName evidence="2">Uncharacterized protein</fullName>
    </submittedName>
</protein>
<proteinExistence type="predicted"/>
<evidence type="ECO:0000313" key="1">
    <source>
        <dbReference type="Proteomes" id="UP000887565"/>
    </source>
</evidence>
<evidence type="ECO:0000313" key="2">
    <source>
        <dbReference type="WBParaSite" id="nRc.2.0.1.t10661-RA"/>
    </source>
</evidence>
<dbReference type="WBParaSite" id="nRc.2.0.1.t10661-RA">
    <property type="protein sequence ID" value="nRc.2.0.1.t10661-RA"/>
    <property type="gene ID" value="nRc.2.0.1.g10661"/>
</dbReference>
<dbReference type="Proteomes" id="UP000887565">
    <property type="component" value="Unplaced"/>
</dbReference>
<sequence length="83" mass="9625">MKKLRLDGVDVLAHDPFGPRFQSVTKKIKTVFSVVFFLYTTRTMYNNRRNFNAKGDGYEDNTKLGVGLMTRVMKIWNEMTTAN</sequence>